<protein>
    <recommendedName>
        <fullName evidence="7">Flagellar motor switch protein FliG</fullName>
    </recommendedName>
</protein>
<feature type="chain" id="PRO_5026226533" description="Flagellar motor switch protein FliG" evidence="3">
    <location>
        <begin position="23"/>
        <end position="359"/>
    </location>
</feature>
<evidence type="ECO:0000256" key="1">
    <source>
        <dbReference type="ARBA" id="ARBA00025598"/>
    </source>
</evidence>
<dbReference type="PANTHER" id="PTHR30534:SF0">
    <property type="entry name" value="FLAGELLAR MOTOR SWITCH PROTEIN FLIG"/>
    <property type="match status" value="1"/>
</dbReference>
<feature type="transmembrane region" description="Helical" evidence="2">
    <location>
        <begin position="69"/>
        <end position="89"/>
    </location>
</feature>
<dbReference type="Pfam" id="PF14841">
    <property type="entry name" value="FliG_M"/>
    <property type="match status" value="1"/>
</dbReference>
<dbReference type="GO" id="GO:0071973">
    <property type="term" value="P:bacterial-type flagellum-dependent cell motility"/>
    <property type="evidence" value="ECO:0007669"/>
    <property type="project" value="InterPro"/>
</dbReference>
<evidence type="ECO:0000259" key="5">
    <source>
        <dbReference type="Pfam" id="PF14841"/>
    </source>
</evidence>
<name>A0A6G8F2Z0_9PROT</name>
<organism evidence="6">
    <name type="scientific">uncultured Alphaproteobacteria bacterium</name>
    <dbReference type="NCBI Taxonomy" id="91750"/>
    <lineage>
        <taxon>Bacteria</taxon>
        <taxon>Pseudomonadati</taxon>
        <taxon>Pseudomonadota</taxon>
        <taxon>Alphaproteobacteria</taxon>
        <taxon>environmental samples</taxon>
    </lineage>
</organism>
<evidence type="ECO:0000313" key="6">
    <source>
        <dbReference type="EMBL" id="QIM10624.1"/>
    </source>
</evidence>
<keyword evidence="2" id="KW-0812">Transmembrane</keyword>
<dbReference type="GO" id="GO:0006935">
    <property type="term" value="P:chemotaxis"/>
    <property type="evidence" value="ECO:0007669"/>
    <property type="project" value="InterPro"/>
</dbReference>
<feature type="domain" description="Flagellar motor switch protein FliG C-terminal" evidence="4">
    <location>
        <begin position="250"/>
        <end position="348"/>
    </location>
</feature>
<dbReference type="Gene3D" id="1.10.220.30">
    <property type="match status" value="2"/>
</dbReference>
<evidence type="ECO:0008006" key="7">
    <source>
        <dbReference type="Google" id="ProtNLM"/>
    </source>
</evidence>
<evidence type="ECO:0000256" key="3">
    <source>
        <dbReference type="SAM" id="SignalP"/>
    </source>
</evidence>
<comment type="function">
    <text evidence="1">FliG is one of three proteins (FliG, FliN, FliM) that forms the rotor-mounted switch complex (C ring), located at the base of the basal body. This complex interacts with the CheY and CheZ chemotaxis proteins, in addition to contacting components of the motor that determine the direction of flagellar rotation.</text>
</comment>
<dbReference type="GO" id="GO:0009288">
    <property type="term" value="C:bacterial-type flagellum"/>
    <property type="evidence" value="ECO:0007669"/>
    <property type="project" value="InterPro"/>
</dbReference>
<keyword evidence="2" id="KW-0472">Membrane</keyword>
<dbReference type="SUPFAM" id="SSF48029">
    <property type="entry name" value="FliG"/>
    <property type="match status" value="1"/>
</dbReference>
<dbReference type="GO" id="GO:0003774">
    <property type="term" value="F:cytoskeletal motor activity"/>
    <property type="evidence" value="ECO:0007669"/>
    <property type="project" value="InterPro"/>
</dbReference>
<accession>A0A6G8F2Z0</accession>
<feature type="signal peptide" evidence="3">
    <location>
        <begin position="1"/>
        <end position="22"/>
    </location>
</feature>
<dbReference type="InterPro" id="IPR011002">
    <property type="entry name" value="FliG_a-hlx"/>
</dbReference>
<evidence type="ECO:0000259" key="4">
    <source>
        <dbReference type="Pfam" id="PF01706"/>
    </source>
</evidence>
<dbReference type="PANTHER" id="PTHR30534">
    <property type="entry name" value="FLAGELLAR MOTOR SWITCH PROTEIN FLIG"/>
    <property type="match status" value="1"/>
</dbReference>
<dbReference type="AlphaFoldDB" id="A0A6G8F2Z0"/>
<dbReference type="PRINTS" id="PR00954">
    <property type="entry name" value="FLGMOTORFLIG"/>
</dbReference>
<reference evidence="6" key="1">
    <citation type="journal article" date="2020" name="J. ISSAAS">
        <title>Lactobacilli and other gastrointestinal microbiota of Peromyscus leucopus, reservoir host for agents of Lyme disease and other zoonoses in North America.</title>
        <authorList>
            <person name="Milovic A."/>
            <person name="Bassam K."/>
            <person name="Shao H."/>
            <person name="Chatzistamou I."/>
            <person name="Tufts D.M."/>
            <person name="Diuk-Wasser M."/>
            <person name="Barbour A.G."/>
        </authorList>
    </citation>
    <scope>NUCLEOTIDE SEQUENCE</scope>
    <source>
        <strain evidence="6">LL90</strain>
    </source>
</reference>
<dbReference type="InterPro" id="IPR032779">
    <property type="entry name" value="FliG_M"/>
</dbReference>
<dbReference type="Pfam" id="PF01706">
    <property type="entry name" value="FliG_C"/>
    <property type="match status" value="1"/>
</dbReference>
<gene>
    <name evidence="6" type="ORF">PlAlph_5160</name>
</gene>
<feature type="domain" description="Flagellar motor switch protein FliG middle" evidence="5">
    <location>
        <begin position="152"/>
        <end position="224"/>
    </location>
</feature>
<dbReference type="InterPro" id="IPR023087">
    <property type="entry name" value="Flg_Motor_Flig_C"/>
</dbReference>
<sequence length="359" mass="39436">MNNKLDKSAVCTAFACAVAAFACGFAFCLALLSSAGSCYLLVKDFLFATRGYVWLQQLKTLSAHPAFEVVWIFVLVMVLLFSVGLLVRLSYRKMKHAPRPERNESRFVSEPVLPQAPSASAFVDENEVVSVLNSCRRHPDADGWLRLNALEPELLARYLKNEYPQVASVILLRLKPELSAAVLSLLPAGFAAETVSAMLNSRPLDAGLAGTIGKAVAENIENTKDNDISLQVGKILGHMDNRGQERIMSALEKHDASVLTGLQENNIVFEDFVLLLPSELEQVLSQIGEPKLVIALRGASENLRRHIYAALPVRQAKVLREALSQLGPIRLRDIEKAQDEMVSVCKNLFADVLGSRKNG</sequence>
<keyword evidence="3" id="KW-0732">Signal</keyword>
<evidence type="ECO:0000256" key="2">
    <source>
        <dbReference type="SAM" id="Phobius"/>
    </source>
</evidence>
<dbReference type="InterPro" id="IPR000090">
    <property type="entry name" value="Flg_Motor_Flig"/>
</dbReference>
<dbReference type="PROSITE" id="PS51257">
    <property type="entry name" value="PROKAR_LIPOPROTEIN"/>
    <property type="match status" value="1"/>
</dbReference>
<keyword evidence="2" id="KW-1133">Transmembrane helix</keyword>
<dbReference type="EMBL" id="MN990731">
    <property type="protein sequence ID" value="QIM10624.1"/>
    <property type="molecule type" value="Genomic_DNA"/>
</dbReference>
<proteinExistence type="predicted"/>